<sequence length="72" mass="7811">MSLDQSWLPPAVLIDGNSVLCRSPEQMTGVGEPLHVESHDALLMAVTLLPDYCNNTQQELVSVSNSGIPYVE</sequence>
<dbReference type="EMBL" id="OZ035843">
    <property type="protein sequence ID" value="CAL1597073.1"/>
    <property type="molecule type" value="Genomic_DNA"/>
</dbReference>
<evidence type="ECO:0000313" key="2">
    <source>
        <dbReference type="Proteomes" id="UP001497482"/>
    </source>
</evidence>
<protein>
    <submittedName>
        <fullName evidence="1">Uncharacterized protein</fullName>
    </submittedName>
</protein>
<dbReference type="AlphaFoldDB" id="A0AAV2L3T8"/>
<dbReference type="Proteomes" id="UP001497482">
    <property type="component" value="Chromosome 21"/>
</dbReference>
<gene>
    <name evidence="1" type="ORF">KC01_LOCUS25638</name>
</gene>
<keyword evidence="2" id="KW-1185">Reference proteome</keyword>
<organism evidence="1 2">
    <name type="scientific">Knipowitschia caucasica</name>
    <name type="common">Caucasian dwarf goby</name>
    <name type="synonym">Pomatoschistus caucasicus</name>
    <dbReference type="NCBI Taxonomy" id="637954"/>
    <lineage>
        <taxon>Eukaryota</taxon>
        <taxon>Metazoa</taxon>
        <taxon>Chordata</taxon>
        <taxon>Craniata</taxon>
        <taxon>Vertebrata</taxon>
        <taxon>Euteleostomi</taxon>
        <taxon>Actinopterygii</taxon>
        <taxon>Neopterygii</taxon>
        <taxon>Teleostei</taxon>
        <taxon>Neoteleostei</taxon>
        <taxon>Acanthomorphata</taxon>
        <taxon>Gobiaria</taxon>
        <taxon>Gobiiformes</taxon>
        <taxon>Gobioidei</taxon>
        <taxon>Gobiidae</taxon>
        <taxon>Gobiinae</taxon>
        <taxon>Knipowitschia</taxon>
    </lineage>
</organism>
<proteinExistence type="predicted"/>
<name>A0AAV2L3T8_KNICA</name>
<accession>A0AAV2L3T8</accession>
<reference evidence="1 2" key="1">
    <citation type="submission" date="2024-04" db="EMBL/GenBank/DDBJ databases">
        <authorList>
            <person name="Waldvogel A.-M."/>
            <person name="Schoenle A."/>
        </authorList>
    </citation>
    <scope>NUCLEOTIDE SEQUENCE [LARGE SCALE GENOMIC DNA]</scope>
</reference>
<evidence type="ECO:0000313" key="1">
    <source>
        <dbReference type="EMBL" id="CAL1597073.1"/>
    </source>
</evidence>